<dbReference type="InterPro" id="IPR036365">
    <property type="entry name" value="PGBD-like_sf"/>
</dbReference>
<dbReference type="Pfam" id="PF01471">
    <property type="entry name" value="PG_binding_1"/>
    <property type="match status" value="1"/>
</dbReference>
<evidence type="ECO:0000256" key="4">
    <source>
        <dbReference type="ARBA" id="ARBA00022960"/>
    </source>
</evidence>
<reference evidence="11" key="1">
    <citation type="journal article" date="2019" name="Int. J. Syst. Evol. Microbiol.">
        <title>The Global Catalogue of Microorganisms (GCM) 10K type strain sequencing project: providing services to taxonomists for standard genome sequencing and annotation.</title>
        <authorList>
            <consortium name="The Broad Institute Genomics Platform"/>
            <consortium name="The Broad Institute Genome Sequencing Center for Infectious Disease"/>
            <person name="Wu L."/>
            <person name="Ma J."/>
        </authorList>
    </citation>
    <scope>NUCLEOTIDE SEQUENCE [LARGE SCALE GENOMIC DNA]</scope>
    <source>
        <strain evidence="11">KCTC 23984</strain>
    </source>
</reference>
<feature type="domain" description="L,D-TPase catalytic" evidence="9">
    <location>
        <begin position="335"/>
        <end position="517"/>
    </location>
</feature>
<dbReference type="SUPFAM" id="SSF141523">
    <property type="entry name" value="L,D-transpeptidase catalytic domain-like"/>
    <property type="match status" value="1"/>
</dbReference>
<dbReference type="Pfam" id="PF03734">
    <property type="entry name" value="YkuD"/>
    <property type="match status" value="1"/>
</dbReference>
<sequence length="567" mass="66111">MNRIPTTTYFPYFIFTLLLLLAPFLATARATNQITAVNTAPASGPNEKAKFDSDYVQQYISSERAFRPHLGLVKQFYKDRDFQLAWFDDNELVPQADKLMEAINKANKEGLSPKDYQIKNLREMFREFAALPASDRTKQQKKQELDMALTASYFNYASDFYKGAVDPHSVAAIEWEVKRNRIKLNKALETILQERESTYPFYEFEALHEGYQRLRQALVQYRDIQQRGGWSTVIGEGIVKPNDTARVVVDVRKRLLPQQNVNQPDSALFIYDAQVVRAVADFQNRHGLVVDSVLGPQTYKALNVSVDERIDQIVLNMERWRWLPKDLDPNGEDERYIIVNIPAYRVSVMENGEERMRMKAIVGETMHSTPVFSHQLQYLMFAPYWNVPNSIVESDIKPHLQQNRNWLRSRDMEMVTTFGPNARRVPVSRVNWNTMTQYNFDYRIRQRPGPNNSLGRVKFMFPNEFAVYLHDTPADHLFNERDRDFSHGCVRVERPADLATYLLQDKPGWNRSRVLNAMDSKTQQRVDLEESVPVYLVYFTTWVEDDGTVHFRDDLYGHDNALAQQLF</sequence>
<evidence type="ECO:0000313" key="10">
    <source>
        <dbReference type="EMBL" id="MFD3001882.1"/>
    </source>
</evidence>
<accession>A0ABW6BY70</accession>
<dbReference type="PANTHER" id="PTHR41533:SF2">
    <property type="entry name" value="BLR7131 PROTEIN"/>
    <property type="match status" value="1"/>
</dbReference>
<keyword evidence="4 7" id="KW-0133">Cell shape</keyword>
<evidence type="ECO:0000256" key="1">
    <source>
        <dbReference type="ARBA" id="ARBA00004752"/>
    </source>
</evidence>
<comment type="pathway">
    <text evidence="1 7">Cell wall biogenesis; peptidoglycan biosynthesis.</text>
</comment>
<gene>
    <name evidence="10" type="ORF">ACFS7Z_16025</name>
</gene>
<dbReference type="InterPro" id="IPR045380">
    <property type="entry name" value="LD_TPept_scaffold_dom"/>
</dbReference>
<keyword evidence="6 7" id="KW-0961">Cell wall biogenesis/degradation</keyword>
<dbReference type="Gene3D" id="2.40.440.10">
    <property type="entry name" value="L,D-transpeptidase catalytic domain-like"/>
    <property type="match status" value="1"/>
</dbReference>
<comment type="caution">
    <text evidence="10">The sequence shown here is derived from an EMBL/GenBank/DDBJ whole genome shotgun (WGS) entry which is preliminary data.</text>
</comment>
<dbReference type="InterPro" id="IPR038063">
    <property type="entry name" value="Transpep_catalytic_dom"/>
</dbReference>
<comment type="similarity">
    <text evidence="2">Belongs to the YkuD family.</text>
</comment>
<feature type="active site" description="Nucleophile" evidence="7">
    <location>
        <position position="489"/>
    </location>
</feature>
<dbReference type="InterPro" id="IPR005490">
    <property type="entry name" value="LD_TPept_cat_dom"/>
</dbReference>
<keyword evidence="5 7" id="KW-0573">Peptidoglycan synthesis</keyword>
<dbReference type="Proteomes" id="UP001597641">
    <property type="component" value="Unassembled WGS sequence"/>
</dbReference>
<evidence type="ECO:0000313" key="11">
    <source>
        <dbReference type="Proteomes" id="UP001597641"/>
    </source>
</evidence>
<organism evidence="10 11">
    <name type="scientific">Pontibacter toksunensis</name>
    <dbReference type="NCBI Taxonomy" id="1332631"/>
    <lineage>
        <taxon>Bacteria</taxon>
        <taxon>Pseudomonadati</taxon>
        <taxon>Bacteroidota</taxon>
        <taxon>Cytophagia</taxon>
        <taxon>Cytophagales</taxon>
        <taxon>Hymenobacteraceae</taxon>
        <taxon>Pontibacter</taxon>
    </lineage>
</organism>
<evidence type="ECO:0000256" key="6">
    <source>
        <dbReference type="ARBA" id="ARBA00023316"/>
    </source>
</evidence>
<keyword evidence="8" id="KW-0732">Signal</keyword>
<evidence type="ECO:0000256" key="3">
    <source>
        <dbReference type="ARBA" id="ARBA00022679"/>
    </source>
</evidence>
<evidence type="ECO:0000256" key="7">
    <source>
        <dbReference type="PROSITE-ProRule" id="PRU01373"/>
    </source>
</evidence>
<dbReference type="Pfam" id="PF20142">
    <property type="entry name" value="Scaffold"/>
    <property type="match status" value="1"/>
</dbReference>
<evidence type="ECO:0000256" key="2">
    <source>
        <dbReference type="ARBA" id="ARBA00005992"/>
    </source>
</evidence>
<dbReference type="SUPFAM" id="SSF47090">
    <property type="entry name" value="PGBD-like"/>
    <property type="match status" value="1"/>
</dbReference>
<dbReference type="PANTHER" id="PTHR41533">
    <property type="entry name" value="L,D-TRANSPEPTIDASE HI_1667-RELATED"/>
    <property type="match status" value="1"/>
</dbReference>
<feature type="active site" description="Proton donor/acceptor" evidence="7">
    <location>
        <position position="470"/>
    </location>
</feature>
<dbReference type="Gene3D" id="1.10.101.10">
    <property type="entry name" value="PGBD-like superfamily/PGBD"/>
    <property type="match status" value="1"/>
</dbReference>
<dbReference type="EMBL" id="JBHUOX010000012">
    <property type="protein sequence ID" value="MFD3001882.1"/>
    <property type="molecule type" value="Genomic_DNA"/>
</dbReference>
<evidence type="ECO:0000259" key="9">
    <source>
        <dbReference type="PROSITE" id="PS52029"/>
    </source>
</evidence>
<dbReference type="InterPro" id="IPR036366">
    <property type="entry name" value="PGBDSf"/>
</dbReference>
<proteinExistence type="inferred from homology"/>
<keyword evidence="11" id="KW-1185">Reference proteome</keyword>
<evidence type="ECO:0000256" key="5">
    <source>
        <dbReference type="ARBA" id="ARBA00022984"/>
    </source>
</evidence>
<dbReference type="RefSeq" id="WP_377486591.1">
    <property type="nucleotide sequence ID" value="NZ_JBHUOX010000012.1"/>
</dbReference>
<protein>
    <submittedName>
        <fullName evidence="10">Murein L,D-transpeptidase</fullName>
    </submittedName>
</protein>
<feature type="chain" id="PRO_5047542253" evidence="8">
    <location>
        <begin position="29"/>
        <end position="567"/>
    </location>
</feature>
<keyword evidence="3" id="KW-0808">Transferase</keyword>
<evidence type="ECO:0000256" key="8">
    <source>
        <dbReference type="SAM" id="SignalP"/>
    </source>
</evidence>
<name>A0ABW6BY70_9BACT</name>
<dbReference type="CDD" id="cd16913">
    <property type="entry name" value="YkuD_like"/>
    <property type="match status" value="1"/>
</dbReference>
<dbReference type="InterPro" id="IPR052905">
    <property type="entry name" value="LD-transpeptidase_YkuD-like"/>
</dbReference>
<dbReference type="InterPro" id="IPR002477">
    <property type="entry name" value="Peptidoglycan-bd-like"/>
</dbReference>
<feature type="signal peptide" evidence="8">
    <location>
        <begin position="1"/>
        <end position="28"/>
    </location>
</feature>
<dbReference type="PROSITE" id="PS52029">
    <property type="entry name" value="LD_TPASE"/>
    <property type="match status" value="1"/>
</dbReference>